<evidence type="ECO:0000313" key="3">
    <source>
        <dbReference type="Proteomes" id="UP000075243"/>
    </source>
</evidence>
<dbReference type="EMBL" id="KQ484157">
    <property type="protein sequence ID" value="KYP36925.1"/>
    <property type="molecule type" value="Genomic_DNA"/>
</dbReference>
<proteinExistence type="predicted"/>
<dbReference type="AlphaFoldDB" id="A0A151R380"/>
<dbReference type="Gramene" id="C.cajan_38335.t">
    <property type="protein sequence ID" value="C.cajan_38335.t"/>
    <property type="gene ID" value="C.cajan_38335"/>
</dbReference>
<dbReference type="InterPro" id="IPR021109">
    <property type="entry name" value="Peptidase_aspartic_dom_sf"/>
</dbReference>
<dbReference type="PANTHER" id="PTHR46148:SF55">
    <property type="match status" value="1"/>
</dbReference>
<dbReference type="Pfam" id="PF08284">
    <property type="entry name" value="RVP_2"/>
    <property type="match status" value="1"/>
</dbReference>
<dbReference type="InterPro" id="IPR056924">
    <property type="entry name" value="SH3_Tf2-1"/>
</dbReference>
<gene>
    <name evidence="2" type="ORF">KK1_041914</name>
</gene>
<dbReference type="SUPFAM" id="SSF54160">
    <property type="entry name" value="Chromo domain-like"/>
    <property type="match status" value="1"/>
</dbReference>
<keyword evidence="3" id="KW-1185">Reference proteome</keyword>
<dbReference type="SUPFAM" id="SSF50630">
    <property type="entry name" value="Acid proteases"/>
    <property type="match status" value="1"/>
</dbReference>
<dbReference type="Pfam" id="PF24626">
    <property type="entry name" value="SH3_Tf2-1"/>
    <property type="match status" value="1"/>
</dbReference>
<evidence type="ECO:0000313" key="2">
    <source>
        <dbReference type="EMBL" id="KYP36925.1"/>
    </source>
</evidence>
<name>A0A151R380_CAJCA</name>
<feature type="domain" description="Tf2-1-like SH3-like" evidence="1">
    <location>
        <begin position="191"/>
        <end position="254"/>
    </location>
</feature>
<dbReference type="PANTHER" id="PTHR46148">
    <property type="entry name" value="CHROMO DOMAIN-CONTAINING PROTEIN"/>
    <property type="match status" value="1"/>
</dbReference>
<dbReference type="Proteomes" id="UP000075243">
    <property type="component" value="Unassembled WGS sequence"/>
</dbReference>
<protein>
    <recommendedName>
        <fullName evidence="1">Tf2-1-like SH3-like domain-containing protein</fullName>
    </recommendedName>
</protein>
<evidence type="ECO:0000259" key="1">
    <source>
        <dbReference type="Pfam" id="PF24626"/>
    </source>
</evidence>
<sequence>MERGIQKSILNFNAITGEYSPRTLRLKGTFQEHNLTILVDSGGSFNFIKPEVARRLKIHDTNIEPFKVFVGSGDFIWCSTCSYDILILVQGVSFSVDLYHLEISGADMVFGLSWLQSLGRVLTDYNRLTMEFDYQGTSIILHAEHLLSPNPIKNLIQELLTEYSVVFQEPKARMKKYADSKRLDKNFEVDQWVWVKFHAYRQQSVARRLNFKLSKRYFGPFQILERIGKVAYRLNLPSNSRIHPVFHISLLKAYSGPTPPTSIMCDELPKHQLPTPQAITSERTVPTPEGNQYQVLVEWVDKPREEATWESWDHLVNLYTKAALEDKVLFHERGNVTTPEDKATEPRIKSAPSWATDYII</sequence>
<dbReference type="InterPro" id="IPR016197">
    <property type="entry name" value="Chromo-like_dom_sf"/>
</dbReference>
<organism evidence="2 3">
    <name type="scientific">Cajanus cajan</name>
    <name type="common">Pigeon pea</name>
    <name type="synonym">Cajanus indicus</name>
    <dbReference type="NCBI Taxonomy" id="3821"/>
    <lineage>
        <taxon>Eukaryota</taxon>
        <taxon>Viridiplantae</taxon>
        <taxon>Streptophyta</taxon>
        <taxon>Embryophyta</taxon>
        <taxon>Tracheophyta</taxon>
        <taxon>Spermatophyta</taxon>
        <taxon>Magnoliopsida</taxon>
        <taxon>eudicotyledons</taxon>
        <taxon>Gunneridae</taxon>
        <taxon>Pentapetalae</taxon>
        <taxon>rosids</taxon>
        <taxon>fabids</taxon>
        <taxon>Fabales</taxon>
        <taxon>Fabaceae</taxon>
        <taxon>Papilionoideae</taxon>
        <taxon>50 kb inversion clade</taxon>
        <taxon>NPAAA clade</taxon>
        <taxon>indigoferoid/millettioid clade</taxon>
        <taxon>Phaseoleae</taxon>
        <taxon>Cajanus</taxon>
    </lineage>
</organism>
<reference evidence="2" key="1">
    <citation type="journal article" date="2012" name="Nat. Biotechnol.">
        <title>Draft genome sequence of pigeonpea (Cajanus cajan), an orphan legume crop of resource-poor farmers.</title>
        <authorList>
            <person name="Varshney R.K."/>
            <person name="Chen W."/>
            <person name="Li Y."/>
            <person name="Bharti A.K."/>
            <person name="Saxena R.K."/>
            <person name="Schlueter J.A."/>
            <person name="Donoghue M.T."/>
            <person name="Azam S."/>
            <person name="Fan G."/>
            <person name="Whaley A.M."/>
            <person name="Farmer A.D."/>
            <person name="Sheridan J."/>
            <person name="Iwata A."/>
            <person name="Tuteja R."/>
            <person name="Penmetsa R.V."/>
            <person name="Wu W."/>
            <person name="Upadhyaya H.D."/>
            <person name="Yang S.P."/>
            <person name="Shah T."/>
            <person name="Saxena K.B."/>
            <person name="Michael T."/>
            <person name="McCombie W.R."/>
            <person name="Yang B."/>
            <person name="Zhang G."/>
            <person name="Yang H."/>
            <person name="Wang J."/>
            <person name="Spillane C."/>
            <person name="Cook D.R."/>
            <person name="May G.D."/>
            <person name="Xu X."/>
            <person name="Jackson S.A."/>
        </authorList>
    </citation>
    <scope>NUCLEOTIDE SEQUENCE [LARGE SCALE GENOMIC DNA]</scope>
</reference>
<dbReference type="CDD" id="cd00303">
    <property type="entry name" value="retropepsin_like"/>
    <property type="match status" value="1"/>
</dbReference>
<dbReference type="Gene3D" id="2.40.70.10">
    <property type="entry name" value="Acid Proteases"/>
    <property type="match status" value="1"/>
</dbReference>
<accession>A0A151R380</accession>